<name>A0ACC1RBA8_9HYPO</name>
<dbReference type="Proteomes" id="UP001148629">
    <property type="component" value="Unassembled WGS sequence"/>
</dbReference>
<evidence type="ECO:0000313" key="1">
    <source>
        <dbReference type="EMBL" id="KAJ3502497.1"/>
    </source>
</evidence>
<protein>
    <submittedName>
        <fullName evidence="1">Uncharacterized protein</fullName>
    </submittedName>
</protein>
<proteinExistence type="predicted"/>
<accession>A0ACC1RBA8</accession>
<organism evidence="1 2">
    <name type="scientific">Fusarium decemcellulare</name>
    <dbReference type="NCBI Taxonomy" id="57161"/>
    <lineage>
        <taxon>Eukaryota</taxon>
        <taxon>Fungi</taxon>
        <taxon>Dikarya</taxon>
        <taxon>Ascomycota</taxon>
        <taxon>Pezizomycotina</taxon>
        <taxon>Sordariomycetes</taxon>
        <taxon>Hypocreomycetidae</taxon>
        <taxon>Hypocreales</taxon>
        <taxon>Nectriaceae</taxon>
        <taxon>Fusarium</taxon>
        <taxon>Fusarium decemcellulare species complex</taxon>
    </lineage>
</organism>
<evidence type="ECO:0000313" key="2">
    <source>
        <dbReference type="Proteomes" id="UP001148629"/>
    </source>
</evidence>
<gene>
    <name evidence="1" type="ORF">NM208_g16716</name>
</gene>
<sequence length="81" mass="9041">MLETVQPRGRARSNSLQRMLDLEKKLNFQRTHQGSVPPSPACTDSSSVPPSPGFPPRRFELVPKDGKKAPPPPPREQSRQI</sequence>
<dbReference type="EMBL" id="JANRMS010005386">
    <property type="protein sequence ID" value="KAJ3502497.1"/>
    <property type="molecule type" value="Genomic_DNA"/>
</dbReference>
<reference evidence="1" key="1">
    <citation type="submission" date="2022-08" db="EMBL/GenBank/DDBJ databases">
        <title>Genome Sequence of Fusarium decemcellulare.</title>
        <authorList>
            <person name="Buettner E."/>
        </authorList>
    </citation>
    <scope>NUCLEOTIDE SEQUENCE</scope>
    <source>
        <strain evidence="1">Babe19</strain>
    </source>
</reference>
<keyword evidence="2" id="KW-1185">Reference proteome</keyword>
<comment type="caution">
    <text evidence="1">The sequence shown here is derived from an EMBL/GenBank/DDBJ whole genome shotgun (WGS) entry which is preliminary data.</text>
</comment>